<reference evidence="2" key="1">
    <citation type="journal article" date="2014" name="Front. Microbiol.">
        <title>High frequency of phylogenetically diverse reductive dehalogenase-homologous genes in deep subseafloor sedimentary metagenomes.</title>
        <authorList>
            <person name="Kawai M."/>
            <person name="Futagami T."/>
            <person name="Toyoda A."/>
            <person name="Takaki Y."/>
            <person name="Nishi S."/>
            <person name="Hori S."/>
            <person name="Arai W."/>
            <person name="Tsubouchi T."/>
            <person name="Morono Y."/>
            <person name="Uchiyama I."/>
            <person name="Ito T."/>
            <person name="Fujiyama A."/>
            <person name="Inagaki F."/>
            <person name="Takami H."/>
        </authorList>
    </citation>
    <scope>NUCLEOTIDE SEQUENCE</scope>
    <source>
        <strain evidence="2">Expedition CK06-06</strain>
    </source>
</reference>
<organism evidence="2">
    <name type="scientific">marine sediment metagenome</name>
    <dbReference type="NCBI Taxonomy" id="412755"/>
    <lineage>
        <taxon>unclassified sequences</taxon>
        <taxon>metagenomes</taxon>
        <taxon>ecological metagenomes</taxon>
    </lineage>
</organism>
<evidence type="ECO:0000256" key="1">
    <source>
        <dbReference type="SAM" id="Phobius"/>
    </source>
</evidence>
<feature type="transmembrane region" description="Helical" evidence="1">
    <location>
        <begin position="28"/>
        <end position="47"/>
    </location>
</feature>
<proteinExistence type="predicted"/>
<accession>X0V3L3</accession>
<feature type="transmembrane region" description="Helical" evidence="1">
    <location>
        <begin position="53"/>
        <end position="71"/>
    </location>
</feature>
<evidence type="ECO:0000313" key="2">
    <source>
        <dbReference type="EMBL" id="GAF95240.1"/>
    </source>
</evidence>
<protein>
    <submittedName>
        <fullName evidence="2">Uncharacterized protein</fullName>
    </submittedName>
</protein>
<dbReference type="AlphaFoldDB" id="X0V3L3"/>
<comment type="caution">
    <text evidence="2">The sequence shown here is derived from an EMBL/GenBank/DDBJ whole genome shotgun (WGS) entry which is preliminary data.</text>
</comment>
<dbReference type="EMBL" id="BARS01017193">
    <property type="protein sequence ID" value="GAF95240.1"/>
    <property type="molecule type" value="Genomic_DNA"/>
</dbReference>
<keyword evidence="1" id="KW-0472">Membrane</keyword>
<keyword evidence="1" id="KW-1133">Transmembrane helix</keyword>
<name>X0V3L3_9ZZZZ</name>
<keyword evidence="1" id="KW-0812">Transmembrane</keyword>
<gene>
    <name evidence="2" type="ORF">S01H1_28160</name>
</gene>
<sequence length="76" mass="8474">MRAGQGKGTYYKFSVDRKKDLEVIKLKNNFILGLGIGICVIAVYLMFKGWIETGVVILVIGIIMIGITATIKRKKK</sequence>